<sequence length="65" mass="6622">MGRVLVMFGRQAGVVGHDGLVDLSAGLGTGRGLVIVRRAPTLVQAGAPAPTALRDMIIALSSQII</sequence>
<accession>A0ABP8TSI0</accession>
<name>A0ABP8TSI0_9ACTN</name>
<dbReference type="EMBL" id="BAABHJ010000020">
    <property type="protein sequence ID" value="GAA4612497.1"/>
    <property type="molecule type" value="Genomic_DNA"/>
</dbReference>
<protein>
    <submittedName>
        <fullName evidence="1">Uncharacterized protein</fullName>
    </submittedName>
</protein>
<evidence type="ECO:0000313" key="2">
    <source>
        <dbReference type="Proteomes" id="UP001500212"/>
    </source>
</evidence>
<organism evidence="1 2">
    <name type="scientific">Actinoallomurus liliacearum</name>
    <dbReference type="NCBI Taxonomy" id="1080073"/>
    <lineage>
        <taxon>Bacteria</taxon>
        <taxon>Bacillati</taxon>
        <taxon>Actinomycetota</taxon>
        <taxon>Actinomycetes</taxon>
        <taxon>Streptosporangiales</taxon>
        <taxon>Thermomonosporaceae</taxon>
        <taxon>Actinoallomurus</taxon>
    </lineage>
</organism>
<comment type="caution">
    <text evidence="1">The sequence shown here is derived from an EMBL/GenBank/DDBJ whole genome shotgun (WGS) entry which is preliminary data.</text>
</comment>
<evidence type="ECO:0000313" key="1">
    <source>
        <dbReference type="EMBL" id="GAA4612497.1"/>
    </source>
</evidence>
<dbReference type="Proteomes" id="UP001500212">
    <property type="component" value="Unassembled WGS sequence"/>
</dbReference>
<reference evidence="2" key="1">
    <citation type="journal article" date="2019" name="Int. J. Syst. Evol. Microbiol.">
        <title>The Global Catalogue of Microorganisms (GCM) 10K type strain sequencing project: providing services to taxonomists for standard genome sequencing and annotation.</title>
        <authorList>
            <consortium name="The Broad Institute Genomics Platform"/>
            <consortium name="The Broad Institute Genome Sequencing Center for Infectious Disease"/>
            <person name="Wu L."/>
            <person name="Ma J."/>
        </authorList>
    </citation>
    <scope>NUCLEOTIDE SEQUENCE [LARGE SCALE GENOMIC DNA]</scope>
    <source>
        <strain evidence="2">JCM 17938</strain>
    </source>
</reference>
<proteinExistence type="predicted"/>
<keyword evidence="2" id="KW-1185">Reference proteome</keyword>
<gene>
    <name evidence="1" type="ORF">GCM10023195_53620</name>
</gene>